<protein>
    <submittedName>
        <fullName evidence="7">TonB family protein</fullName>
    </submittedName>
</protein>
<dbReference type="GO" id="GO:0055085">
    <property type="term" value="P:transmembrane transport"/>
    <property type="evidence" value="ECO:0007669"/>
    <property type="project" value="InterPro"/>
</dbReference>
<feature type="chain" id="PRO_5028932934" evidence="5">
    <location>
        <begin position="20"/>
        <end position="165"/>
    </location>
</feature>
<dbReference type="RefSeq" id="WP_173212905.1">
    <property type="nucleotide sequence ID" value="NZ_CP053921.1"/>
</dbReference>
<dbReference type="InterPro" id="IPR006260">
    <property type="entry name" value="TonB/TolA_C"/>
</dbReference>
<sequence>MNKLVVFAASIVATSSALTGPLASQDIVVSPPSSSSFVAMVSKDLDSQLARQRFDPRANVHGIAKVRFQVGKDGQAINVVTYEGSGNSRLDAAARRAVHGLSSLAPAPAGVAEGQVVQANIIVADDQVELARLTKRLIREETARIASSAQERAVLALNLTPRMVS</sequence>
<evidence type="ECO:0000259" key="6">
    <source>
        <dbReference type="PROSITE" id="PS52015"/>
    </source>
</evidence>
<evidence type="ECO:0000256" key="5">
    <source>
        <dbReference type="SAM" id="SignalP"/>
    </source>
</evidence>
<evidence type="ECO:0000256" key="1">
    <source>
        <dbReference type="ARBA" id="ARBA00004167"/>
    </source>
</evidence>
<keyword evidence="8" id="KW-1185">Reference proteome</keyword>
<dbReference type="SUPFAM" id="SSF74653">
    <property type="entry name" value="TolA/TonB C-terminal domain"/>
    <property type="match status" value="1"/>
</dbReference>
<keyword evidence="4" id="KW-0472">Membrane</keyword>
<accession>A0A7D3XGQ6</accession>
<dbReference type="KEGG" id="emv:HQR01_04415"/>
<feature type="domain" description="TonB C-terminal" evidence="6">
    <location>
        <begin position="36"/>
        <end position="131"/>
    </location>
</feature>
<evidence type="ECO:0000256" key="3">
    <source>
        <dbReference type="ARBA" id="ARBA00022989"/>
    </source>
</evidence>
<dbReference type="InterPro" id="IPR037682">
    <property type="entry name" value="TonB_C"/>
</dbReference>
<reference evidence="7 8" key="1">
    <citation type="submission" date="2020-05" db="EMBL/GenBank/DDBJ databases">
        <title>Erythrobacter mangrovi sp. nov., isolated from rhizosphere soil of mangrove plant (Kandelia candel).</title>
        <authorList>
            <person name="Ye Y.H."/>
        </authorList>
    </citation>
    <scope>NUCLEOTIDE SEQUENCE [LARGE SCALE GENOMIC DNA]</scope>
    <source>
        <strain evidence="7 8">EB310</strain>
    </source>
</reference>
<evidence type="ECO:0000256" key="4">
    <source>
        <dbReference type="ARBA" id="ARBA00023136"/>
    </source>
</evidence>
<evidence type="ECO:0000313" key="7">
    <source>
        <dbReference type="EMBL" id="QKG70673.1"/>
    </source>
</evidence>
<name>A0A7D3XGQ6_9SPHN</name>
<comment type="subcellular location">
    <subcellularLocation>
        <location evidence="1">Membrane</location>
        <topology evidence="1">Single-pass membrane protein</topology>
    </subcellularLocation>
</comment>
<dbReference type="AlphaFoldDB" id="A0A7D3XGQ6"/>
<proteinExistence type="predicted"/>
<gene>
    <name evidence="7" type="ORF">HQR01_04415</name>
</gene>
<dbReference type="EMBL" id="CP053921">
    <property type="protein sequence ID" value="QKG70673.1"/>
    <property type="molecule type" value="Genomic_DNA"/>
</dbReference>
<organism evidence="7 8">
    <name type="scientific">Erythrobacter mangrovi</name>
    <dbReference type="NCBI Taxonomy" id="2739433"/>
    <lineage>
        <taxon>Bacteria</taxon>
        <taxon>Pseudomonadati</taxon>
        <taxon>Pseudomonadota</taxon>
        <taxon>Alphaproteobacteria</taxon>
        <taxon>Sphingomonadales</taxon>
        <taxon>Erythrobacteraceae</taxon>
        <taxon>Erythrobacter/Porphyrobacter group</taxon>
        <taxon>Erythrobacter</taxon>
    </lineage>
</organism>
<dbReference type="PROSITE" id="PS52015">
    <property type="entry name" value="TONB_CTD"/>
    <property type="match status" value="1"/>
</dbReference>
<feature type="signal peptide" evidence="5">
    <location>
        <begin position="1"/>
        <end position="19"/>
    </location>
</feature>
<keyword evidence="2" id="KW-0812">Transmembrane</keyword>
<dbReference type="GO" id="GO:0016020">
    <property type="term" value="C:membrane"/>
    <property type="evidence" value="ECO:0007669"/>
    <property type="project" value="UniProtKB-SubCell"/>
</dbReference>
<dbReference type="Pfam" id="PF03544">
    <property type="entry name" value="TonB_C"/>
    <property type="match status" value="1"/>
</dbReference>
<dbReference type="Gene3D" id="3.30.1150.10">
    <property type="match status" value="1"/>
</dbReference>
<evidence type="ECO:0000313" key="8">
    <source>
        <dbReference type="Proteomes" id="UP000504693"/>
    </source>
</evidence>
<evidence type="ECO:0000256" key="2">
    <source>
        <dbReference type="ARBA" id="ARBA00022692"/>
    </source>
</evidence>
<keyword evidence="3" id="KW-1133">Transmembrane helix</keyword>
<keyword evidence="5" id="KW-0732">Signal</keyword>
<dbReference type="Proteomes" id="UP000504693">
    <property type="component" value="Chromosome"/>
</dbReference>
<dbReference type="NCBIfam" id="TIGR01352">
    <property type="entry name" value="tonB_Cterm"/>
    <property type="match status" value="1"/>
</dbReference>